<feature type="compositionally biased region" description="Basic and acidic residues" evidence="2">
    <location>
        <begin position="115"/>
        <end position="128"/>
    </location>
</feature>
<dbReference type="Proteomes" id="UP000269396">
    <property type="component" value="Unassembled WGS sequence"/>
</dbReference>
<evidence type="ECO:0000256" key="2">
    <source>
        <dbReference type="SAM" id="MobiDB-lite"/>
    </source>
</evidence>
<keyword evidence="4" id="KW-1185">Reference proteome</keyword>
<dbReference type="PANTHER" id="PTHR44054">
    <property type="entry name" value="SYNAPTIC VESICLE MEMBRANE PROTEIN VAT-1 HOMOLOG-LIKE"/>
    <property type="match status" value="1"/>
</dbReference>
<sequence length="138" mass="15990">MSNLVTGDRKNFLNLAKHWFHIERINPLKLHDENLLLGGFSLKSLLFSRDPNQTETNKLIIDVWNELIKLIDSQKIDPIVDSQWYLDETKEAMMRLQERKNIGKVVLIPKLKEKDAEEAVENTEKPTTDETSTNSTSK</sequence>
<dbReference type="AlphaFoldDB" id="A0A183NWQ5"/>
<dbReference type="PANTHER" id="PTHR44054:SF2">
    <property type="entry name" value="SYNAPTIC VESICLE MEMBRANE PROTEIN VAT-1 HOMOLOG-LIKE"/>
    <property type="match status" value="1"/>
</dbReference>
<dbReference type="InterPro" id="IPR052100">
    <property type="entry name" value="SV-ATPase_mito-regulator"/>
</dbReference>
<feature type="region of interest" description="Disordered" evidence="2">
    <location>
        <begin position="115"/>
        <end position="138"/>
    </location>
</feature>
<protein>
    <submittedName>
        <fullName evidence="3">Uncharacterized protein</fullName>
    </submittedName>
</protein>
<dbReference type="Gene3D" id="3.90.180.10">
    <property type="entry name" value="Medium-chain alcohol dehydrogenases, catalytic domain"/>
    <property type="match status" value="1"/>
</dbReference>
<feature type="compositionally biased region" description="Polar residues" evidence="2">
    <location>
        <begin position="129"/>
        <end position="138"/>
    </location>
</feature>
<dbReference type="EMBL" id="UZAL01027646">
    <property type="protein sequence ID" value="VDP34412.1"/>
    <property type="molecule type" value="Genomic_DNA"/>
</dbReference>
<dbReference type="Gene3D" id="3.40.50.720">
    <property type="entry name" value="NAD(P)-binding Rossmann-like Domain"/>
    <property type="match status" value="1"/>
</dbReference>
<keyword evidence="1" id="KW-0560">Oxidoreductase</keyword>
<accession>A0A183NWQ5</accession>
<proteinExistence type="predicted"/>
<dbReference type="STRING" id="31246.A0A183NWQ5"/>
<dbReference type="Pfam" id="PF13602">
    <property type="entry name" value="ADH_zinc_N_2"/>
    <property type="match status" value="1"/>
</dbReference>
<evidence type="ECO:0000313" key="3">
    <source>
        <dbReference type="EMBL" id="VDP34412.1"/>
    </source>
</evidence>
<gene>
    <name evidence="3" type="ORF">SMTD_LOCUS6541</name>
</gene>
<evidence type="ECO:0000313" key="4">
    <source>
        <dbReference type="Proteomes" id="UP000269396"/>
    </source>
</evidence>
<dbReference type="GO" id="GO:0016491">
    <property type="term" value="F:oxidoreductase activity"/>
    <property type="evidence" value="ECO:0007669"/>
    <property type="project" value="UniProtKB-KW"/>
</dbReference>
<organism evidence="3 4">
    <name type="scientific">Schistosoma mattheei</name>
    <dbReference type="NCBI Taxonomy" id="31246"/>
    <lineage>
        <taxon>Eukaryota</taxon>
        <taxon>Metazoa</taxon>
        <taxon>Spiralia</taxon>
        <taxon>Lophotrochozoa</taxon>
        <taxon>Platyhelminthes</taxon>
        <taxon>Trematoda</taxon>
        <taxon>Digenea</taxon>
        <taxon>Strigeidida</taxon>
        <taxon>Schistosomatoidea</taxon>
        <taxon>Schistosomatidae</taxon>
        <taxon>Schistosoma</taxon>
    </lineage>
</organism>
<reference evidence="3 4" key="1">
    <citation type="submission" date="2018-11" db="EMBL/GenBank/DDBJ databases">
        <authorList>
            <consortium name="Pathogen Informatics"/>
        </authorList>
    </citation>
    <scope>NUCLEOTIDE SEQUENCE [LARGE SCALE GENOMIC DNA]</scope>
    <source>
        <strain>Denwood</strain>
        <strain evidence="4">Zambia</strain>
    </source>
</reference>
<name>A0A183NWQ5_9TREM</name>
<evidence type="ECO:0000256" key="1">
    <source>
        <dbReference type="ARBA" id="ARBA00023002"/>
    </source>
</evidence>